<reference evidence="1" key="1">
    <citation type="journal article" date="2024" name="J. Gen. Virol.">
        <title>Novel phages of Pseudomonas syringae unveil numerous potential auxiliary metabolic genes.</title>
        <authorList>
            <person name="Feltin C."/>
            <person name="Garneau J.R."/>
            <person name="Morris C.E."/>
            <person name="Berard A."/>
            <person name="Torres-Barcelo C."/>
        </authorList>
    </citation>
    <scope>NUCLEOTIDE SEQUENCE</scope>
</reference>
<sequence>MAVILDRLLNGGTQVVHKFDNGYGASVIRSGQIAGFGTSYGYEDGLFELAVLEFPYGDEQYSLTYSTPITDDVLGHLTEEDVIAVLAQIEALEV</sequence>
<organism evidence="1">
    <name type="scientific">Pseudomonas phage Pyxpy01</name>
    <dbReference type="NCBI Taxonomy" id="3138546"/>
    <lineage>
        <taxon>Viruses</taxon>
    </lineage>
</organism>
<accession>A0AAU6VYQ9</accession>
<name>A0AAU6VYQ9_9VIRU</name>
<gene>
    <name evidence="1" type="ORF">Pyxpy01_00145</name>
</gene>
<proteinExistence type="predicted"/>
<dbReference type="EMBL" id="PP179310">
    <property type="protein sequence ID" value="XAI69443.1"/>
    <property type="molecule type" value="Genomic_DNA"/>
</dbReference>
<protein>
    <submittedName>
        <fullName evidence="1">Uncharacterized protein</fullName>
    </submittedName>
</protein>
<evidence type="ECO:0000313" key="1">
    <source>
        <dbReference type="EMBL" id="XAI69443.1"/>
    </source>
</evidence>